<gene>
    <name evidence="2" type="ORF">MHUMG1_05160</name>
</gene>
<protein>
    <submittedName>
        <fullName evidence="2">Uncharacterized protein</fullName>
    </submittedName>
</protein>
<sequence length="125" mass="14319">MVSSSRIQITRLARLPPPQQDNLALAFLVVVLVPVPGASASKHPTHMLILSDASWRQNRSEPQREQNPRAFPGDARYTESVAEDVYLSEETGTLCTRKMSEPVCLRHWEHWHVEHWAWDLLAGRR</sequence>
<name>A0A9P8S7F9_9HYPO</name>
<keyword evidence="3" id="KW-1185">Reference proteome</keyword>
<evidence type="ECO:0000313" key="3">
    <source>
        <dbReference type="Proteomes" id="UP000764110"/>
    </source>
</evidence>
<feature type="region of interest" description="Disordered" evidence="1">
    <location>
        <begin position="54"/>
        <end position="74"/>
    </location>
</feature>
<dbReference type="Proteomes" id="UP000764110">
    <property type="component" value="Unassembled WGS sequence"/>
</dbReference>
<dbReference type="AlphaFoldDB" id="A0A9P8S7F9"/>
<feature type="compositionally biased region" description="Basic and acidic residues" evidence="1">
    <location>
        <begin position="58"/>
        <end position="67"/>
    </location>
</feature>
<dbReference type="EMBL" id="JACEFI010000008">
    <property type="protein sequence ID" value="KAH0596852.1"/>
    <property type="molecule type" value="Genomic_DNA"/>
</dbReference>
<evidence type="ECO:0000256" key="1">
    <source>
        <dbReference type="SAM" id="MobiDB-lite"/>
    </source>
</evidence>
<organism evidence="2 3">
    <name type="scientific">Metarhizium humberi</name>
    <dbReference type="NCBI Taxonomy" id="2596975"/>
    <lineage>
        <taxon>Eukaryota</taxon>
        <taxon>Fungi</taxon>
        <taxon>Dikarya</taxon>
        <taxon>Ascomycota</taxon>
        <taxon>Pezizomycotina</taxon>
        <taxon>Sordariomycetes</taxon>
        <taxon>Hypocreomycetidae</taxon>
        <taxon>Hypocreales</taxon>
        <taxon>Clavicipitaceae</taxon>
        <taxon>Metarhizium</taxon>
    </lineage>
</organism>
<reference evidence="2 3" key="1">
    <citation type="submission" date="2020-07" db="EMBL/GenBank/DDBJ databases">
        <title>Metarhizium humberi genome.</title>
        <authorList>
            <person name="Lysoe E."/>
        </authorList>
    </citation>
    <scope>NUCLEOTIDE SEQUENCE [LARGE SCALE GENOMIC DNA]</scope>
    <source>
        <strain evidence="2 3">ESALQ1638</strain>
    </source>
</reference>
<proteinExistence type="predicted"/>
<accession>A0A9P8S7F9</accession>
<comment type="caution">
    <text evidence="2">The sequence shown here is derived from an EMBL/GenBank/DDBJ whole genome shotgun (WGS) entry which is preliminary data.</text>
</comment>
<evidence type="ECO:0000313" key="2">
    <source>
        <dbReference type="EMBL" id="KAH0596852.1"/>
    </source>
</evidence>